<evidence type="ECO:0000313" key="2">
    <source>
        <dbReference type="EMBL" id="SFN60130.1"/>
    </source>
</evidence>
<dbReference type="Gene3D" id="3.40.50.10190">
    <property type="entry name" value="BRCT domain"/>
    <property type="match status" value="1"/>
</dbReference>
<dbReference type="EMBL" id="FOVR01000001">
    <property type="protein sequence ID" value="SFN60130.1"/>
    <property type="molecule type" value="Genomic_DNA"/>
</dbReference>
<evidence type="ECO:0000313" key="3">
    <source>
        <dbReference type="Proteomes" id="UP000199236"/>
    </source>
</evidence>
<dbReference type="CDD" id="cd17748">
    <property type="entry name" value="BRCT_DNA_ligase_like"/>
    <property type="match status" value="1"/>
</dbReference>
<accession>A0A1I5ACP4</accession>
<reference evidence="2 3" key="1">
    <citation type="submission" date="2016-10" db="EMBL/GenBank/DDBJ databases">
        <authorList>
            <person name="de Groot N.N."/>
        </authorList>
    </citation>
    <scope>NUCLEOTIDE SEQUENCE [LARGE SCALE GENOMIC DNA]</scope>
    <source>
        <strain evidence="2 3">CGMCC 1.9157</strain>
    </source>
</reference>
<keyword evidence="3" id="KW-1185">Reference proteome</keyword>
<protein>
    <recommendedName>
        <fullName evidence="1">BRCT domain-containing protein</fullName>
    </recommendedName>
</protein>
<sequence length="260" mass="29257">MSKLLETTWTKQAGRTAKSQKATLSLSRNMSLLTIAQPSPTKKNSAKQRVRTLLEQERPSDFMLNLYNKKRLDERQVTELVGISRGLLADGKLDDGEIEYLHKWLISQAELTENPLINILYARIRDTLADGVVDEDERRDLLDTLVEFTGSDFEIGEDVKSTSLPLDRPTPPIFFEGSHFTFTGTFVSMKRRECEAAVLERGATAGSLTKKTRFLVIGSYATQSWIQSSYGRKIEKACQLKAKGAPIALVSENDWLQALR</sequence>
<evidence type="ECO:0000259" key="1">
    <source>
        <dbReference type="PROSITE" id="PS50172"/>
    </source>
</evidence>
<dbReference type="AlphaFoldDB" id="A0A1I5ACP4"/>
<name>A0A1I5ACP4_9HYPH</name>
<dbReference type="SUPFAM" id="SSF52113">
    <property type="entry name" value="BRCT domain"/>
    <property type="match status" value="1"/>
</dbReference>
<proteinExistence type="predicted"/>
<dbReference type="PROSITE" id="PS50172">
    <property type="entry name" value="BRCT"/>
    <property type="match status" value="1"/>
</dbReference>
<dbReference type="Proteomes" id="UP000199236">
    <property type="component" value="Unassembled WGS sequence"/>
</dbReference>
<dbReference type="InterPro" id="IPR001357">
    <property type="entry name" value="BRCT_dom"/>
</dbReference>
<dbReference type="STRING" id="655353.SAMN04488056_101434"/>
<feature type="domain" description="BRCT" evidence="1">
    <location>
        <begin position="170"/>
        <end position="260"/>
    </location>
</feature>
<gene>
    <name evidence="2" type="ORF">SAMN04488056_101434</name>
</gene>
<dbReference type="InterPro" id="IPR036420">
    <property type="entry name" value="BRCT_dom_sf"/>
</dbReference>
<organism evidence="2 3">
    <name type="scientific">Cohaesibacter marisflavi</name>
    <dbReference type="NCBI Taxonomy" id="655353"/>
    <lineage>
        <taxon>Bacteria</taxon>
        <taxon>Pseudomonadati</taxon>
        <taxon>Pseudomonadota</taxon>
        <taxon>Alphaproteobacteria</taxon>
        <taxon>Hyphomicrobiales</taxon>
        <taxon>Cohaesibacteraceae</taxon>
    </lineage>
</organism>